<dbReference type="CDD" id="cd12203">
    <property type="entry name" value="GT1"/>
    <property type="match status" value="1"/>
</dbReference>
<keyword evidence="4" id="KW-0804">Transcription</keyword>
<keyword evidence="2" id="KW-0805">Transcription regulation</keyword>
<dbReference type="FunFam" id="1.10.10.60:FF:000032">
    <property type="entry name" value="Zinc finger and SCAN domain-containing 20"/>
    <property type="match status" value="1"/>
</dbReference>
<dbReference type="GO" id="GO:0005634">
    <property type="term" value="C:nucleus"/>
    <property type="evidence" value="ECO:0007669"/>
    <property type="project" value="UniProtKB-SubCell"/>
</dbReference>
<dbReference type="InterPro" id="IPR044822">
    <property type="entry name" value="Myb_DNA-bind_4"/>
</dbReference>
<proteinExistence type="predicted"/>
<dbReference type="EMBL" id="GCKF01026462">
    <property type="protein sequence ID" value="JAG98321.1"/>
    <property type="molecule type" value="Transcribed_RNA"/>
</dbReference>
<evidence type="ECO:0000256" key="4">
    <source>
        <dbReference type="ARBA" id="ARBA00023163"/>
    </source>
</evidence>
<feature type="compositionally biased region" description="Basic and acidic residues" evidence="6">
    <location>
        <begin position="232"/>
        <end position="245"/>
    </location>
</feature>
<dbReference type="PANTHER" id="PTHR21654:SF84">
    <property type="entry name" value="SI:DKEY-66I24.7"/>
    <property type="match status" value="1"/>
</dbReference>
<evidence type="ECO:0000259" key="7">
    <source>
        <dbReference type="PROSITE" id="PS50090"/>
    </source>
</evidence>
<feature type="region of interest" description="Disordered" evidence="6">
    <location>
        <begin position="181"/>
        <end position="247"/>
    </location>
</feature>
<dbReference type="SMART" id="SM00717">
    <property type="entry name" value="SANT"/>
    <property type="match status" value="1"/>
</dbReference>
<dbReference type="GO" id="GO:0006355">
    <property type="term" value="P:regulation of DNA-templated transcription"/>
    <property type="evidence" value="ECO:0007669"/>
    <property type="project" value="UniProtKB-ARBA"/>
</dbReference>
<accession>A0A0D6R6H2</accession>
<comment type="subcellular location">
    <subcellularLocation>
        <location evidence="1">Nucleus</location>
    </subcellularLocation>
</comment>
<evidence type="ECO:0000256" key="1">
    <source>
        <dbReference type="ARBA" id="ARBA00004123"/>
    </source>
</evidence>
<dbReference type="Gene3D" id="1.10.10.60">
    <property type="entry name" value="Homeodomain-like"/>
    <property type="match status" value="1"/>
</dbReference>
<evidence type="ECO:0000256" key="2">
    <source>
        <dbReference type="ARBA" id="ARBA00023015"/>
    </source>
</evidence>
<evidence type="ECO:0000256" key="5">
    <source>
        <dbReference type="ARBA" id="ARBA00023242"/>
    </source>
</evidence>
<feature type="compositionally biased region" description="Acidic residues" evidence="6">
    <location>
        <begin position="207"/>
        <end position="221"/>
    </location>
</feature>
<dbReference type="InterPro" id="IPR001005">
    <property type="entry name" value="SANT/Myb"/>
</dbReference>
<keyword evidence="3" id="KW-0238">DNA-binding</keyword>
<evidence type="ECO:0000256" key="3">
    <source>
        <dbReference type="ARBA" id="ARBA00023125"/>
    </source>
</evidence>
<protein>
    <recommendedName>
        <fullName evidence="7">Myb-like domain-containing protein</fullName>
    </recommendedName>
</protein>
<evidence type="ECO:0000256" key="6">
    <source>
        <dbReference type="SAM" id="MobiDB-lite"/>
    </source>
</evidence>
<evidence type="ECO:0000313" key="8">
    <source>
        <dbReference type="EMBL" id="JAG98321.1"/>
    </source>
</evidence>
<dbReference type="AlphaFoldDB" id="A0A0D6R6H2"/>
<keyword evidence="5" id="KW-0539">Nucleus</keyword>
<dbReference type="PANTHER" id="PTHR21654">
    <property type="entry name" value="FI21293P1"/>
    <property type="match status" value="1"/>
</dbReference>
<dbReference type="PROSITE" id="PS50090">
    <property type="entry name" value="MYB_LIKE"/>
    <property type="match status" value="1"/>
</dbReference>
<organism evidence="8">
    <name type="scientific">Araucaria cunninghamii</name>
    <name type="common">Hoop pine</name>
    <name type="synonym">Moreton Bay pine</name>
    <dbReference type="NCBI Taxonomy" id="56994"/>
    <lineage>
        <taxon>Eukaryota</taxon>
        <taxon>Viridiplantae</taxon>
        <taxon>Streptophyta</taxon>
        <taxon>Embryophyta</taxon>
        <taxon>Tracheophyta</taxon>
        <taxon>Spermatophyta</taxon>
        <taxon>Pinopsida</taxon>
        <taxon>Pinidae</taxon>
        <taxon>Conifers II</taxon>
        <taxon>Araucariales</taxon>
        <taxon>Araucariaceae</taxon>
        <taxon>Araucaria</taxon>
    </lineage>
</organism>
<name>A0A0D6R6H2_ARACU</name>
<dbReference type="Pfam" id="PF13837">
    <property type="entry name" value="Myb_DNA-bind_4"/>
    <property type="match status" value="1"/>
</dbReference>
<feature type="domain" description="Myb-like" evidence="7">
    <location>
        <begin position="77"/>
        <end position="141"/>
    </location>
</feature>
<sequence length="337" mass="38990">MMMPGGEVQGLGMGMAMGMSVGVMDALPLHPTVAISAELAAAAGASSVMGVNLNGGGVGNNNSNNNLGGGGSMTGGKKDDRIPQWGFQETKEFIAIRAELEKDFTQTKRNKTLWELISARMREKGFKRSSEQCKCKWKNLVNRYKGKETADPENGRQCPFFDELHAIFTERAKNMQRLLLESEGGNSQPKKKLKRMKGLQGEKSSDDYSDDEDDDDEDSEEERIMRNKKRKADRERQKVTAERSRANSMQEVLQDFFQQQQRIEMQWRESVERREHERRMVEQDWRQAMEKLERERILMEQTWREREEQRRIREEGRAEKRDALLTTLLNRLIHEEL</sequence>
<dbReference type="GO" id="GO:0003677">
    <property type="term" value="F:DNA binding"/>
    <property type="evidence" value="ECO:0007669"/>
    <property type="project" value="UniProtKB-KW"/>
</dbReference>
<reference evidence="8" key="1">
    <citation type="submission" date="2015-03" db="EMBL/GenBank/DDBJ databases">
        <title>A transcriptome of Araucaria cunninghamii, an australian fine timber species.</title>
        <authorList>
            <person name="Jing Yi C.J.Y."/>
            <person name="Yin San L.Y.S."/>
            <person name="Abdul Karim S.S."/>
            <person name="Wan Azmi N.N."/>
            <person name="Hercus R.R."/>
            <person name="Croft L.L."/>
        </authorList>
    </citation>
    <scope>NUCLEOTIDE SEQUENCE</scope>
    <source>
        <strain evidence="8">MI0301</strain>
        <tissue evidence="8">Leaf</tissue>
    </source>
</reference>